<keyword evidence="1" id="KW-0812">Transmembrane</keyword>
<organism evidence="2 3">
    <name type="scientific">Bdellovibrio bacteriovorus</name>
    <dbReference type="NCBI Taxonomy" id="959"/>
    <lineage>
        <taxon>Bacteria</taxon>
        <taxon>Pseudomonadati</taxon>
        <taxon>Bdellovibrionota</taxon>
        <taxon>Bdellovibrionia</taxon>
        <taxon>Bdellovibrionales</taxon>
        <taxon>Pseudobdellovibrionaceae</taxon>
        <taxon>Bdellovibrio</taxon>
    </lineage>
</organism>
<keyword evidence="1" id="KW-1133">Transmembrane helix</keyword>
<dbReference type="AlphaFoldDB" id="A0A150WSX8"/>
<gene>
    <name evidence="2" type="ORF">AZI86_10375</name>
</gene>
<evidence type="ECO:0000313" key="3">
    <source>
        <dbReference type="Proteomes" id="UP000075320"/>
    </source>
</evidence>
<name>A0A150WSX8_BDEBC</name>
<evidence type="ECO:0000313" key="2">
    <source>
        <dbReference type="EMBL" id="KYG67389.1"/>
    </source>
</evidence>
<protein>
    <recommendedName>
        <fullName evidence="4">DUF2177 domain-containing protein</fullName>
    </recommendedName>
</protein>
<feature type="transmembrane region" description="Helical" evidence="1">
    <location>
        <begin position="6"/>
        <end position="26"/>
    </location>
</feature>
<accession>A0A150WSX8</accession>
<sequence length="135" mass="14964">MGSLKLFGIALVAVVIIDYIWLGFIAKDYYIRSYGDLARTVNGEFKPQIWAAVIVYFLLALGVTQFVIPLTTEASFLGTFLKGAFLGLIIYGVYDMTAMAVLRDWPLGNSIVDMIWGSFLCGTVTLITKTAQEYI</sequence>
<reference evidence="2 3" key="1">
    <citation type="submission" date="2016-03" db="EMBL/GenBank/DDBJ databases">
        <authorList>
            <person name="Ploux O."/>
        </authorList>
    </citation>
    <scope>NUCLEOTIDE SEQUENCE [LARGE SCALE GENOMIC DNA]</scope>
    <source>
        <strain evidence="2 3">R0</strain>
    </source>
</reference>
<proteinExistence type="predicted"/>
<evidence type="ECO:0000256" key="1">
    <source>
        <dbReference type="SAM" id="Phobius"/>
    </source>
</evidence>
<evidence type="ECO:0008006" key="4">
    <source>
        <dbReference type="Google" id="ProtNLM"/>
    </source>
</evidence>
<keyword evidence="3" id="KW-1185">Reference proteome</keyword>
<dbReference type="RefSeq" id="WP_061834965.1">
    <property type="nucleotide sequence ID" value="NZ_LUKE01000001.1"/>
</dbReference>
<comment type="caution">
    <text evidence="2">The sequence shown here is derived from an EMBL/GenBank/DDBJ whole genome shotgun (WGS) entry which is preliminary data.</text>
</comment>
<dbReference type="Proteomes" id="UP000075320">
    <property type="component" value="Unassembled WGS sequence"/>
</dbReference>
<feature type="transmembrane region" description="Helical" evidence="1">
    <location>
        <begin position="74"/>
        <end position="94"/>
    </location>
</feature>
<dbReference type="OrthoDB" id="166547at2"/>
<dbReference type="Pfam" id="PF09945">
    <property type="entry name" value="DUF2177"/>
    <property type="match status" value="1"/>
</dbReference>
<dbReference type="InterPro" id="IPR018687">
    <property type="entry name" value="DUF2177_membr"/>
</dbReference>
<dbReference type="EMBL" id="LUKE01000001">
    <property type="protein sequence ID" value="KYG67389.1"/>
    <property type="molecule type" value="Genomic_DNA"/>
</dbReference>
<feature type="transmembrane region" description="Helical" evidence="1">
    <location>
        <begin position="47"/>
        <end position="68"/>
    </location>
</feature>
<keyword evidence="1" id="KW-0472">Membrane</keyword>